<gene>
    <name evidence="2" type="ORF">TIFTF001_026654</name>
</gene>
<evidence type="ECO:0000313" key="2">
    <source>
        <dbReference type="EMBL" id="GMN57544.1"/>
    </source>
</evidence>
<reference evidence="2" key="1">
    <citation type="submission" date="2023-07" db="EMBL/GenBank/DDBJ databases">
        <title>draft genome sequence of fig (Ficus carica).</title>
        <authorList>
            <person name="Takahashi T."/>
            <person name="Nishimura K."/>
        </authorList>
    </citation>
    <scope>NUCLEOTIDE SEQUENCE</scope>
</reference>
<sequence>MTLRVLFRLATYWGLLALVLVVEPHGVYGFGRGWFGPRKGVVAPPESGICASSVLPYGYKCQEIDARVLAYTLQ</sequence>
<feature type="chain" id="PRO_5041725254" description="Secreted protein" evidence="1">
    <location>
        <begin position="30"/>
        <end position="74"/>
    </location>
</feature>
<dbReference type="EMBL" id="BTGU01000070">
    <property type="protein sequence ID" value="GMN57544.1"/>
    <property type="molecule type" value="Genomic_DNA"/>
</dbReference>
<evidence type="ECO:0000313" key="3">
    <source>
        <dbReference type="Proteomes" id="UP001187192"/>
    </source>
</evidence>
<dbReference type="AlphaFoldDB" id="A0AA88IX73"/>
<feature type="signal peptide" evidence="1">
    <location>
        <begin position="1"/>
        <end position="29"/>
    </location>
</feature>
<name>A0AA88IX73_FICCA</name>
<accession>A0AA88IX73</accession>
<keyword evidence="1" id="KW-0732">Signal</keyword>
<protein>
    <recommendedName>
        <fullName evidence="4">Secreted protein</fullName>
    </recommendedName>
</protein>
<evidence type="ECO:0000256" key="1">
    <source>
        <dbReference type="SAM" id="SignalP"/>
    </source>
</evidence>
<proteinExistence type="predicted"/>
<evidence type="ECO:0008006" key="4">
    <source>
        <dbReference type="Google" id="ProtNLM"/>
    </source>
</evidence>
<organism evidence="2 3">
    <name type="scientific">Ficus carica</name>
    <name type="common">Common fig</name>
    <dbReference type="NCBI Taxonomy" id="3494"/>
    <lineage>
        <taxon>Eukaryota</taxon>
        <taxon>Viridiplantae</taxon>
        <taxon>Streptophyta</taxon>
        <taxon>Embryophyta</taxon>
        <taxon>Tracheophyta</taxon>
        <taxon>Spermatophyta</taxon>
        <taxon>Magnoliopsida</taxon>
        <taxon>eudicotyledons</taxon>
        <taxon>Gunneridae</taxon>
        <taxon>Pentapetalae</taxon>
        <taxon>rosids</taxon>
        <taxon>fabids</taxon>
        <taxon>Rosales</taxon>
        <taxon>Moraceae</taxon>
        <taxon>Ficeae</taxon>
        <taxon>Ficus</taxon>
    </lineage>
</organism>
<keyword evidence="3" id="KW-1185">Reference proteome</keyword>
<dbReference type="Proteomes" id="UP001187192">
    <property type="component" value="Unassembled WGS sequence"/>
</dbReference>
<comment type="caution">
    <text evidence="2">The sequence shown here is derived from an EMBL/GenBank/DDBJ whole genome shotgun (WGS) entry which is preliminary data.</text>
</comment>